<comment type="cofactor">
    <cofactor evidence="1">
        <name>dipyrromethane</name>
        <dbReference type="ChEBI" id="CHEBI:60342"/>
    </cofactor>
</comment>
<dbReference type="AlphaFoldDB" id="A0A8J2X8I2"/>
<accession>A0A8J2X8I2</accession>
<protein>
    <recommendedName>
        <fullName evidence="5">Porphobilinogen deaminase</fullName>
        <ecNumber evidence="4">2.5.1.61</ecNumber>
    </recommendedName>
    <alternativeName>
        <fullName evidence="10">Hydroxymethylbilane synthase</fullName>
    </alternativeName>
    <alternativeName>
        <fullName evidence="9">Pre-uroporphyrinogen synthase</fullName>
    </alternativeName>
</protein>
<dbReference type="GO" id="GO:0004418">
    <property type="term" value="F:hydroxymethylbilane synthase activity"/>
    <property type="evidence" value="ECO:0007669"/>
    <property type="project" value="UniProtKB-EC"/>
</dbReference>
<feature type="domain" description="Porphobilinogen deaminase C-terminal" evidence="12">
    <location>
        <begin position="234"/>
        <end position="309"/>
    </location>
</feature>
<dbReference type="Proteomes" id="UP000019375">
    <property type="component" value="Unassembled WGS sequence"/>
</dbReference>
<dbReference type="SUPFAM" id="SSF53850">
    <property type="entry name" value="Periplasmic binding protein-like II"/>
    <property type="match status" value="1"/>
</dbReference>
<proteinExistence type="inferred from homology"/>
<sequence length="329" mass="36738">MQKQIRIGGRQSQLAVVQSEHVKDLIEERFPDTECTVFALQTLGDQQQSRPLYSFGGKALWTKELEDLLYVKDDSRRLDIIVHSLKDMPTILPDGFELGGITKRVDPSDCLVMPLDSPHKSLDTLEPGSVVGTSSVRRSAQLKRKYPHLRFESIRGNLHTRIRKLDDPATSYKCIILATAGMKRLGLQDRITSTFNHSVMYHAVGQGALGIEIRQGDQIMQEVLDEICDFSTTTCCLAERQLMRSLEGGCSVPIGVESHYDETTKLLHLGGIVVSVDGQQSVENTQDMVINDVMRDSVECGRLLANKMIESGARRILQEINLDKIDSAQ</sequence>
<evidence type="ECO:0000256" key="6">
    <source>
        <dbReference type="ARBA" id="ARBA00022679"/>
    </source>
</evidence>
<dbReference type="SUPFAM" id="SSF54782">
    <property type="entry name" value="Porphobilinogen deaminase (hydroxymethylbilane synthase), C-terminal domain"/>
    <property type="match status" value="1"/>
</dbReference>
<evidence type="ECO:0000259" key="11">
    <source>
        <dbReference type="Pfam" id="PF01379"/>
    </source>
</evidence>
<dbReference type="UniPathway" id="UPA00251">
    <property type="reaction ID" value="UER00319"/>
</dbReference>
<dbReference type="PANTHER" id="PTHR11557">
    <property type="entry name" value="PORPHOBILINOGEN DEAMINASE"/>
    <property type="match status" value="1"/>
</dbReference>
<keyword evidence="8" id="KW-0627">Porphyrin biosynthesis</keyword>
<evidence type="ECO:0000256" key="7">
    <source>
        <dbReference type="ARBA" id="ARBA00023133"/>
    </source>
</evidence>
<dbReference type="InterPro" id="IPR036803">
    <property type="entry name" value="Porphobilinogen_deaminase_C_sf"/>
</dbReference>
<dbReference type="Gene3D" id="3.40.190.10">
    <property type="entry name" value="Periplasmic binding protein-like II"/>
    <property type="match status" value="2"/>
</dbReference>
<dbReference type="GO" id="GO:0006782">
    <property type="term" value="P:protoporphyrinogen IX biosynthetic process"/>
    <property type="evidence" value="ECO:0007669"/>
    <property type="project" value="UniProtKB-UniPathway"/>
</dbReference>
<feature type="domain" description="Porphobilinogen deaminase N-terminal" evidence="11">
    <location>
        <begin position="5"/>
        <end position="221"/>
    </location>
</feature>
<dbReference type="EMBL" id="HG316454">
    <property type="protein sequence ID" value="CDF87799.1"/>
    <property type="molecule type" value="Genomic_DNA"/>
</dbReference>
<dbReference type="PROSITE" id="PS00533">
    <property type="entry name" value="PORPHOBILINOGEN_DEAM"/>
    <property type="match status" value="1"/>
</dbReference>
<evidence type="ECO:0000259" key="12">
    <source>
        <dbReference type="Pfam" id="PF03900"/>
    </source>
</evidence>
<keyword evidence="7" id="KW-0350">Heme biosynthesis</keyword>
<gene>
    <name evidence="13" type="ORF">BN860_14752g</name>
</gene>
<evidence type="ECO:0000256" key="8">
    <source>
        <dbReference type="ARBA" id="ARBA00023244"/>
    </source>
</evidence>
<dbReference type="InterPro" id="IPR022417">
    <property type="entry name" value="Porphobilin_deaminase_N"/>
</dbReference>
<evidence type="ECO:0000256" key="3">
    <source>
        <dbReference type="ARBA" id="ARBA00005638"/>
    </source>
</evidence>
<evidence type="ECO:0000256" key="2">
    <source>
        <dbReference type="ARBA" id="ARBA00004735"/>
    </source>
</evidence>
<dbReference type="InterPro" id="IPR000860">
    <property type="entry name" value="HemC"/>
</dbReference>
<evidence type="ECO:0000256" key="1">
    <source>
        <dbReference type="ARBA" id="ARBA00001916"/>
    </source>
</evidence>
<keyword evidence="14" id="KW-1185">Reference proteome</keyword>
<evidence type="ECO:0000256" key="5">
    <source>
        <dbReference type="ARBA" id="ARBA00016519"/>
    </source>
</evidence>
<keyword evidence="6" id="KW-0808">Transferase</keyword>
<dbReference type="PRINTS" id="PR00151">
    <property type="entry name" value="PORPHBDMNASE"/>
</dbReference>
<organism evidence="13 14">
    <name type="scientific">Zygosaccharomyces bailii (strain CLIB 213 / ATCC 58445 / CBS 680 / BCRC 21525 / NBRC 1098 / NCYC 1416 / NRRL Y-2227)</name>
    <dbReference type="NCBI Taxonomy" id="1333698"/>
    <lineage>
        <taxon>Eukaryota</taxon>
        <taxon>Fungi</taxon>
        <taxon>Dikarya</taxon>
        <taxon>Ascomycota</taxon>
        <taxon>Saccharomycotina</taxon>
        <taxon>Saccharomycetes</taxon>
        <taxon>Saccharomycetales</taxon>
        <taxon>Saccharomycetaceae</taxon>
        <taxon>Zygosaccharomyces</taxon>
    </lineage>
</organism>
<comment type="similarity">
    <text evidence="3">Belongs to the HMBS family.</text>
</comment>
<dbReference type="FunFam" id="3.40.190.10:FF:000005">
    <property type="entry name" value="Porphobilinogen deaminase"/>
    <property type="match status" value="1"/>
</dbReference>
<dbReference type="OrthoDB" id="564646at2759"/>
<evidence type="ECO:0000313" key="13">
    <source>
        <dbReference type="EMBL" id="CDF87799.1"/>
    </source>
</evidence>
<reference evidence="14" key="1">
    <citation type="journal article" date="2013" name="Genome Announc.">
        <title>Genome sequence of the food spoilage yeast Zygosaccharomyces bailii CLIB 213(T).</title>
        <authorList>
            <person name="Galeote V."/>
            <person name="Bigey F."/>
            <person name="Devillers H."/>
            <person name="Neuveglise C."/>
            <person name="Dequin S."/>
        </authorList>
    </citation>
    <scope>NUCLEOTIDE SEQUENCE [LARGE SCALE GENOMIC DNA]</scope>
    <source>
        <strain evidence="14">CLIB 213 / ATCC 58445 / CBS 680 / CCRC 21525 / NBRC 1098 / NCYC 1416 / NRRL Y-2227</strain>
    </source>
</reference>
<dbReference type="Pfam" id="PF03900">
    <property type="entry name" value="Porphobil_deamC"/>
    <property type="match status" value="1"/>
</dbReference>
<dbReference type="InterPro" id="IPR022418">
    <property type="entry name" value="Porphobilinogen_deaminase_C"/>
</dbReference>
<dbReference type="InterPro" id="IPR022419">
    <property type="entry name" value="Porphobilin_deaminase_cofac_BS"/>
</dbReference>
<dbReference type="EC" id="2.5.1.61" evidence="4"/>
<dbReference type="PANTHER" id="PTHR11557:SF0">
    <property type="entry name" value="PORPHOBILINOGEN DEAMINASE"/>
    <property type="match status" value="1"/>
</dbReference>
<evidence type="ECO:0000313" key="14">
    <source>
        <dbReference type="Proteomes" id="UP000019375"/>
    </source>
</evidence>
<dbReference type="NCBIfam" id="TIGR00212">
    <property type="entry name" value="hemC"/>
    <property type="match status" value="1"/>
</dbReference>
<name>A0A8J2X8I2_ZYGB2</name>
<evidence type="ECO:0000256" key="10">
    <source>
        <dbReference type="ARBA" id="ARBA00033064"/>
    </source>
</evidence>
<dbReference type="Gene3D" id="3.30.160.40">
    <property type="entry name" value="Porphobilinogen deaminase, C-terminal domain"/>
    <property type="match status" value="1"/>
</dbReference>
<dbReference type="PIRSF" id="PIRSF001438">
    <property type="entry name" value="4pyrrol_synth_OHMeBilane_synth"/>
    <property type="match status" value="1"/>
</dbReference>
<evidence type="ECO:0000256" key="9">
    <source>
        <dbReference type="ARBA" id="ARBA00030685"/>
    </source>
</evidence>
<dbReference type="Pfam" id="PF01379">
    <property type="entry name" value="Porphobil_deam"/>
    <property type="match status" value="1"/>
</dbReference>
<dbReference type="FunFam" id="3.30.160.40:FF:000002">
    <property type="entry name" value="Porphobilinogen deaminase"/>
    <property type="match status" value="1"/>
</dbReference>
<dbReference type="GO" id="GO:0005737">
    <property type="term" value="C:cytoplasm"/>
    <property type="evidence" value="ECO:0007669"/>
    <property type="project" value="TreeGrafter"/>
</dbReference>
<evidence type="ECO:0000256" key="4">
    <source>
        <dbReference type="ARBA" id="ARBA00012655"/>
    </source>
</evidence>
<comment type="pathway">
    <text evidence="2">Porphyrin-containing compound metabolism; protoporphyrin-IX biosynthesis; coproporphyrinogen-III from 5-aminolevulinate: step 2/4.</text>
</comment>
<dbReference type="CDD" id="cd13645">
    <property type="entry name" value="PBP2_HuPBGD_like"/>
    <property type="match status" value="1"/>
</dbReference>